<evidence type="ECO:0000313" key="5">
    <source>
        <dbReference type="Proteomes" id="UP000027222"/>
    </source>
</evidence>
<keyword evidence="2" id="KW-0862">Zinc</keyword>
<feature type="non-terminal residue" evidence="4">
    <location>
        <position position="252"/>
    </location>
</feature>
<dbReference type="PANTHER" id="PTHR15503:SF22">
    <property type="entry name" value="TRANSPOSON TY3-I GAG POLYPROTEIN"/>
    <property type="match status" value="1"/>
</dbReference>
<dbReference type="AlphaFoldDB" id="A0A067SJ92"/>
<keyword evidence="1" id="KW-0507">mRNA processing</keyword>
<dbReference type="InterPro" id="IPR036875">
    <property type="entry name" value="Znf_CCHC_sf"/>
</dbReference>
<dbReference type="STRING" id="685588.A0A067SJ92"/>
<dbReference type="HOGENOM" id="CLU_000384_30_1_1"/>
<reference evidence="5" key="1">
    <citation type="journal article" date="2014" name="Proc. Natl. Acad. Sci. U.S.A.">
        <title>Extensive sampling of basidiomycete genomes demonstrates inadequacy of the white-rot/brown-rot paradigm for wood decay fungi.</title>
        <authorList>
            <person name="Riley R."/>
            <person name="Salamov A.A."/>
            <person name="Brown D.W."/>
            <person name="Nagy L.G."/>
            <person name="Floudas D."/>
            <person name="Held B.W."/>
            <person name="Levasseur A."/>
            <person name="Lombard V."/>
            <person name="Morin E."/>
            <person name="Otillar R."/>
            <person name="Lindquist E.A."/>
            <person name="Sun H."/>
            <person name="LaButti K.M."/>
            <person name="Schmutz J."/>
            <person name="Jabbour D."/>
            <person name="Luo H."/>
            <person name="Baker S.E."/>
            <person name="Pisabarro A.G."/>
            <person name="Walton J.D."/>
            <person name="Blanchette R.A."/>
            <person name="Henrissat B."/>
            <person name="Martin F."/>
            <person name="Cullen D."/>
            <person name="Hibbett D.S."/>
            <person name="Grigoriev I.V."/>
        </authorList>
    </citation>
    <scope>NUCLEOTIDE SEQUENCE [LARGE SCALE GENOMIC DNA]</scope>
    <source>
        <strain evidence="5">CBS 339.88</strain>
    </source>
</reference>
<dbReference type="InterPro" id="IPR001878">
    <property type="entry name" value="Znf_CCHC"/>
</dbReference>
<evidence type="ECO:0000256" key="2">
    <source>
        <dbReference type="PROSITE-ProRule" id="PRU00047"/>
    </source>
</evidence>
<dbReference type="Pfam" id="PF00098">
    <property type="entry name" value="zf-CCHC"/>
    <property type="match status" value="1"/>
</dbReference>
<dbReference type="PANTHER" id="PTHR15503">
    <property type="entry name" value="LDOC1 RELATED"/>
    <property type="match status" value="1"/>
</dbReference>
<proteinExistence type="predicted"/>
<evidence type="ECO:0000256" key="1">
    <source>
        <dbReference type="ARBA" id="ARBA00022664"/>
    </source>
</evidence>
<dbReference type="Gene3D" id="4.10.60.10">
    <property type="entry name" value="Zinc finger, CCHC-type"/>
    <property type="match status" value="1"/>
</dbReference>
<sequence length="252" mass="28720">NNGTKDKEIGINKPTPFDGSRTKIKSFLQECTLYLAINGNIYNSEPKKIAFILSYMTEKEAKQWREQFLTSVTNEDGIITFPTQKEFRAKLLRAFAPIDQTRDTMNKLELLRQGNRTAEELVTEFRLLVGQAGLGNQSTSDNLHLIQMFHKALKPQIANKILFSDKVPTTFEEWVDRATQYDANYRMAMAFMGRSATNPNGGRNWNSSAPRTQRDPNAMQIDAMTPEVCADHIRRGTCFNCHKHGHLSRDCP</sequence>
<keyword evidence="2" id="KW-0479">Metal-binding</keyword>
<dbReference type="InterPro" id="IPR045358">
    <property type="entry name" value="Ty3_capsid"/>
</dbReference>
<protein>
    <recommendedName>
        <fullName evidence="3">CCHC-type domain-containing protein</fullName>
    </recommendedName>
</protein>
<evidence type="ECO:0000259" key="3">
    <source>
        <dbReference type="PROSITE" id="PS50158"/>
    </source>
</evidence>
<keyword evidence="2" id="KW-0863">Zinc-finger</keyword>
<accession>A0A067SJ92</accession>
<dbReference type="GO" id="GO:0006397">
    <property type="term" value="P:mRNA processing"/>
    <property type="evidence" value="ECO:0007669"/>
    <property type="project" value="UniProtKB-KW"/>
</dbReference>
<keyword evidence="5" id="KW-1185">Reference proteome</keyword>
<feature type="domain" description="CCHC-type" evidence="3">
    <location>
        <begin position="238"/>
        <end position="252"/>
    </location>
</feature>
<dbReference type="GO" id="GO:0003676">
    <property type="term" value="F:nucleic acid binding"/>
    <property type="evidence" value="ECO:0007669"/>
    <property type="project" value="InterPro"/>
</dbReference>
<name>A0A067SJ92_GALM3</name>
<dbReference type="OrthoDB" id="3263571at2759"/>
<dbReference type="SUPFAM" id="SSF57756">
    <property type="entry name" value="Retrovirus zinc finger-like domains"/>
    <property type="match status" value="1"/>
</dbReference>
<dbReference type="EMBL" id="KL142420">
    <property type="protein sequence ID" value="KDR66843.1"/>
    <property type="molecule type" value="Genomic_DNA"/>
</dbReference>
<evidence type="ECO:0000313" key="4">
    <source>
        <dbReference type="EMBL" id="KDR66843.1"/>
    </source>
</evidence>
<dbReference type="Proteomes" id="UP000027222">
    <property type="component" value="Unassembled WGS sequence"/>
</dbReference>
<organism evidence="4 5">
    <name type="scientific">Galerina marginata (strain CBS 339.88)</name>
    <dbReference type="NCBI Taxonomy" id="685588"/>
    <lineage>
        <taxon>Eukaryota</taxon>
        <taxon>Fungi</taxon>
        <taxon>Dikarya</taxon>
        <taxon>Basidiomycota</taxon>
        <taxon>Agaricomycotina</taxon>
        <taxon>Agaricomycetes</taxon>
        <taxon>Agaricomycetidae</taxon>
        <taxon>Agaricales</taxon>
        <taxon>Agaricineae</taxon>
        <taxon>Strophariaceae</taxon>
        <taxon>Galerina</taxon>
    </lineage>
</organism>
<dbReference type="InterPro" id="IPR032567">
    <property type="entry name" value="RTL1-rel"/>
</dbReference>
<dbReference type="PROSITE" id="PS50158">
    <property type="entry name" value="ZF_CCHC"/>
    <property type="match status" value="1"/>
</dbReference>
<gene>
    <name evidence="4" type="ORF">GALMADRAFT_30231</name>
</gene>
<dbReference type="Pfam" id="PF19259">
    <property type="entry name" value="Ty3_capsid"/>
    <property type="match status" value="1"/>
</dbReference>
<feature type="non-terminal residue" evidence="4">
    <location>
        <position position="1"/>
    </location>
</feature>
<dbReference type="GO" id="GO:0008270">
    <property type="term" value="F:zinc ion binding"/>
    <property type="evidence" value="ECO:0007669"/>
    <property type="project" value="UniProtKB-KW"/>
</dbReference>